<dbReference type="EMBL" id="JAHYIQ010000002">
    <property type="protein sequence ID" value="KAK1134508.1"/>
    <property type="molecule type" value="Genomic_DNA"/>
</dbReference>
<proteinExistence type="predicted"/>
<feature type="compositionally biased region" description="Basic and acidic residues" evidence="1">
    <location>
        <begin position="12"/>
        <end position="25"/>
    </location>
</feature>
<protein>
    <submittedName>
        <fullName evidence="2">Uncharacterized protein</fullName>
    </submittedName>
</protein>
<reference evidence="2" key="1">
    <citation type="submission" date="2021-10" db="EMBL/GenBank/DDBJ databases">
        <title>Melipona bicolor Genome sequencing and assembly.</title>
        <authorList>
            <person name="Araujo N.S."/>
            <person name="Arias M.C."/>
        </authorList>
    </citation>
    <scope>NUCLEOTIDE SEQUENCE</scope>
    <source>
        <strain evidence="2">USP_2M_L1-L4_2017</strain>
        <tissue evidence="2">Whole body</tissue>
    </source>
</reference>
<evidence type="ECO:0000256" key="1">
    <source>
        <dbReference type="SAM" id="MobiDB-lite"/>
    </source>
</evidence>
<feature type="region of interest" description="Disordered" evidence="1">
    <location>
        <begin position="1"/>
        <end position="77"/>
    </location>
</feature>
<feature type="compositionally biased region" description="Basic and acidic residues" evidence="1">
    <location>
        <begin position="32"/>
        <end position="58"/>
    </location>
</feature>
<evidence type="ECO:0000313" key="3">
    <source>
        <dbReference type="Proteomes" id="UP001177670"/>
    </source>
</evidence>
<dbReference type="Proteomes" id="UP001177670">
    <property type="component" value="Unassembled WGS sequence"/>
</dbReference>
<gene>
    <name evidence="2" type="ORF">K0M31_007289</name>
</gene>
<comment type="caution">
    <text evidence="2">The sequence shown here is derived from an EMBL/GenBank/DDBJ whole genome shotgun (WGS) entry which is preliminary data.</text>
</comment>
<keyword evidence="3" id="KW-1185">Reference proteome</keyword>
<evidence type="ECO:0000313" key="2">
    <source>
        <dbReference type="EMBL" id="KAK1134508.1"/>
    </source>
</evidence>
<accession>A0AA40GBE7</accession>
<sequence>MRFIGGTGESEEFARFQRQSNDRIIRGASVNDEQREKYPEEKRGRCRLDQRGELRENDTSSGGRRYHYDASRTTSWD</sequence>
<organism evidence="2 3">
    <name type="scientific">Melipona bicolor</name>
    <dbReference type="NCBI Taxonomy" id="60889"/>
    <lineage>
        <taxon>Eukaryota</taxon>
        <taxon>Metazoa</taxon>
        <taxon>Ecdysozoa</taxon>
        <taxon>Arthropoda</taxon>
        <taxon>Hexapoda</taxon>
        <taxon>Insecta</taxon>
        <taxon>Pterygota</taxon>
        <taxon>Neoptera</taxon>
        <taxon>Endopterygota</taxon>
        <taxon>Hymenoptera</taxon>
        <taxon>Apocrita</taxon>
        <taxon>Aculeata</taxon>
        <taxon>Apoidea</taxon>
        <taxon>Anthophila</taxon>
        <taxon>Apidae</taxon>
        <taxon>Melipona</taxon>
    </lineage>
</organism>
<dbReference type="AlphaFoldDB" id="A0AA40GBE7"/>
<name>A0AA40GBE7_9HYME</name>